<reference evidence="2 3" key="1">
    <citation type="journal article" date="1998" name="Science">
        <title>Genome sequence of the nematode C. elegans: a platform for investigating biology.</title>
        <authorList>
            <consortium name="The C. elegans sequencing consortium"/>
            <person name="Sulson J.E."/>
            <person name="Waterston R."/>
        </authorList>
    </citation>
    <scope>NUCLEOTIDE SEQUENCE [LARGE SCALE GENOMIC DNA]</scope>
    <source>
        <strain evidence="2 3">Bristol N2</strain>
    </source>
</reference>
<dbReference type="RefSeq" id="NP_001300191.1">
    <property type="nucleotide sequence ID" value="NM_001313262.1"/>
</dbReference>
<sequence>MKKRIRMTMTRTIMIRMIVKWTQIVPKVADLDLRTTKIWRSDKSSVAFAFAYINSLFCCFFSVLSTDFPPVYKITE</sequence>
<organism evidence="2 3">
    <name type="scientific">Caenorhabditis elegans</name>
    <dbReference type="NCBI Taxonomy" id="6239"/>
    <lineage>
        <taxon>Eukaryota</taxon>
        <taxon>Metazoa</taxon>
        <taxon>Ecdysozoa</taxon>
        <taxon>Nematoda</taxon>
        <taxon>Chromadorea</taxon>
        <taxon>Rhabditida</taxon>
        <taxon>Rhabditina</taxon>
        <taxon>Rhabditomorpha</taxon>
        <taxon>Rhabditoidea</taxon>
        <taxon>Rhabditidae</taxon>
        <taxon>Peloderinae</taxon>
        <taxon>Caenorhabditis</taxon>
    </lineage>
</organism>
<dbReference type="EMBL" id="BX284605">
    <property type="protein sequence ID" value="CTQ86890.1"/>
    <property type="molecule type" value="Genomic_DNA"/>
</dbReference>
<keyword evidence="3" id="KW-1185">Reference proteome</keyword>
<gene>
    <name evidence="2" type="ORF">CELE_T10B5.3</name>
    <name evidence="2 4" type="ORF">T10B5.3</name>
</gene>
<dbReference type="ExpressionAtlas" id="A0A0K3AV49">
    <property type="expression patterns" value="baseline and differential"/>
</dbReference>
<protein>
    <submittedName>
        <fullName evidence="2">Utp12 domain-containing protein</fullName>
    </submittedName>
</protein>
<keyword evidence="1" id="KW-1133">Transmembrane helix</keyword>
<keyword evidence="1" id="KW-0812">Transmembrane</keyword>
<name>A0A0K3AV49_CAEEL</name>
<dbReference type="KEGG" id="cel:CELE_T10B5.3"/>
<dbReference type="GeneID" id="178667"/>
<proteinExistence type="predicted"/>
<evidence type="ECO:0000313" key="3">
    <source>
        <dbReference type="Proteomes" id="UP000001940"/>
    </source>
</evidence>
<dbReference type="CTD" id="178667"/>
<evidence type="ECO:0000313" key="4">
    <source>
        <dbReference type="WormBase" id="T10B5.3b"/>
    </source>
</evidence>
<dbReference type="SMR" id="A0A0K3AV49"/>
<evidence type="ECO:0000256" key="1">
    <source>
        <dbReference type="SAM" id="Phobius"/>
    </source>
</evidence>
<dbReference type="WormBase" id="T10B5.3b">
    <property type="protein sequence ID" value="CE51008"/>
    <property type="gene ID" value="WBGene00020389"/>
</dbReference>
<accession>A0A0K3AV49</accession>
<feature type="transmembrane region" description="Helical" evidence="1">
    <location>
        <begin position="46"/>
        <end position="64"/>
    </location>
</feature>
<dbReference type="Bgee" id="WBGene00020389">
    <property type="expression patterns" value="Expressed in larva and 4 other cell types or tissues"/>
</dbReference>
<dbReference type="AGR" id="WB:WBGene00020389"/>
<evidence type="ECO:0000313" key="2">
    <source>
        <dbReference type="EMBL" id="CTQ86890.1"/>
    </source>
</evidence>
<dbReference type="Proteomes" id="UP000001940">
    <property type="component" value="Chromosome V"/>
</dbReference>
<dbReference type="OrthoDB" id="30195at2759"/>
<dbReference type="AlphaFoldDB" id="A0A0K3AV49"/>
<keyword evidence="1" id="KW-0472">Membrane</keyword>